<dbReference type="AlphaFoldDB" id="A0A139GY84"/>
<sequence>MDPTSTKLSKERLPPDWYDRFGDRLIQHLVDFSLDHYLWLHQRSCTHIPRFEDVPRWQRILDDVLLNGHLSLEAAWCVANKLAVAYQVTVWPESFPHLSTRELTQIFCGRNWAEEAFSHWTEQSDPKEREDGRYVLGLMHSSRSVCEAMGRWIGLGGPATGGEDAIQQQEGIKSLIEKHVQLCDLVQACIYKAAGSRYHDEFPSGSDGLHHIDGEARYYHSALTPTARAVFMVTWCDIPKKRTVLLVLTGHNEDMRSGPATFTSLRESDIIAHRCSGVVEVRLETAIRYLHQLNALEERVNEDLKRTHAARRARLHKHFRDGAKSAIEDLRARFHASADGSILSESSELQTAWQAIVEEESIKEKL</sequence>
<gene>
    <name evidence="1" type="ORF">AC578_11153</name>
</gene>
<organism evidence="1 2">
    <name type="scientific">Pseudocercospora eumusae</name>
    <dbReference type="NCBI Taxonomy" id="321146"/>
    <lineage>
        <taxon>Eukaryota</taxon>
        <taxon>Fungi</taxon>
        <taxon>Dikarya</taxon>
        <taxon>Ascomycota</taxon>
        <taxon>Pezizomycotina</taxon>
        <taxon>Dothideomycetes</taxon>
        <taxon>Dothideomycetidae</taxon>
        <taxon>Mycosphaerellales</taxon>
        <taxon>Mycosphaerellaceae</taxon>
        <taxon>Pseudocercospora</taxon>
    </lineage>
</organism>
<name>A0A139GY84_9PEZI</name>
<dbReference type="EMBL" id="LFZN01000230">
    <property type="protein sequence ID" value="KXS95177.1"/>
    <property type="molecule type" value="Genomic_DNA"/>
</dbReference>
<evidence type="ECO:0000313" key="2">
    <source>
        <dbReference type="Proteomes" id="UP000070133"/>
    </source>
</evidence>
<protein>
    <submittedName>
        <fullName evidence="1">Uncharacterized protein</fullName>
    </submittedName>
</protein>
<dbReference type="OrthoDB" id="10639275at2759"/>
<comment type="caution">
    <text evidence="1">The sequence shown here is derived from an EMBL/GenBank/DDBJ whole genome shotgun (WGS) entry which is preliminary data.</text>
</comment>
<evidence type="ECO:0000313" key="1">
    <source>
        <dbReference type="EMBL" id="KXS95177.1"/>
    </source>
</evidence>
<accession>A0A139GY84</accession>
<keyword evidence="2" id="KW-1185">Reference proteome</keyword>
<dbReference type="Proteomes" id="UP000070133">
    <property type="component" value="Unassembled WGS sequence"/>
</dbReference>
<reference evidence="1 2" key="1">
    <citation type="submission" date="2015-07" db="EMBL/GenBank/DDBJ databases">
        <title>Comparative genomics of the Sigatoka disease complex on banana suggests a link between parallel evolutionary changes in Pseudocercospora fijiensis and Pseudocercospora eumusae and increased virulence on the banana host.</title>
        <authorList>
            <person name="Chang T.-C."/>
            <person name="Salvucci A."/>
            <person name="Crous P.W."/>
            <person name="Stergiopoulos I."/>
        </authorList>
    </citation>
    <scope>NUCLEOTIDE SEQUENCE [LARGE SCALE GENOMIC DNA]</scope>
    <source>
        <strain evidence="1 2">CBS 114824</strain>
    </source>
</reference>
<proteinExistence type="predicted"/>